<sequence>MQPDEGQAPAAVASSTTSPPPCPTRRSEKEVENSTLAMLQAFRTARSVPGKELLRLIDEHSLACEEYGQVLPEVCSRVSKLTATLRADLRGSGFKEQVPMDTGTSGVFSEFLSSLGVATPDAVQTSAPQAVFAAPTEPAENAAYLGTLLDDLEHGPAKALQAGRRLDGELKEMVKVLEQLRAAWPELRTSVEGAFEAQKHLRTKDLAQALKQVLQFRRHVAAAIPSIEALCEWLEDATEQVRQKEEDRGEAEAGSTAGMASEKKDT</sequence>
<organism evidence="2 3">
    <name type="scientific">Durusdinium trenchii</name>
    <dbReference type="NCBI Taxonomy" id="1381693"/>
    <lineage>
        <taxon>Eukaryota</taxon>
        <taxon>Sar</taxon>
        <taxon>Alveolata</taxon>
        <taxon>Dinophyceae</taxon>
        <taxon>Suessiales</taxon>
        <taxon>Symbiodiniaceae</taxon>
        <taxon>Durusdinium</taxon>
    </lineage>
</organism>
<feature type="compositionally biased region" description="Basic and acidic residues" evidence="1">
    <location>
        <begin position="239"/>
        <end position="251"/>
    </location>
</feature>
<evidence type="ECO:0000313" key="3">
    <source>
        <dbReference type="Proteomes" id="UP001642464"/>
    </source>
</evidence>
<keyword evidence="3" id="KW-1185">Reference proteome</keyword>
<feature type="compositionally biased region" description="Low complexity" evidence="1">
    <location>
        <begin position="8"/>
        <end position="17"/>
    </location>
</feature>
<dbReference type="EMBL" id="CAXAMM010017936">
    <property type="protein sequence ID" value="CAK9042376.1"/>
    <property type="molecule type" value="Genomic_DNA"/>
</dbReference>
<reference evidence="2 3" key="1">
    <citation type="submission" date="2024-02" db="EMBL/GenBank/DDBJ databases">
        <authorList>
            <person name="Chen Y."/>
            <person name="Shah S."/>
            <person name="Dougan E. K."/>
            <person name="Thang M."/>
            <person name="Chan C."/>
        </authorList>
    </citation>
    <scope>NUCLEOTIDE SEQUENCE [LARGE SCALE GENOMIC DNA]</scope>
</reference>
<proteinExistence type="predicted"/>
<accession>A0ABP0LT30</accession>
<comment type="caution">
    <text evidence="2">The sequence shown here is derived from an EMBL/GenBank/DDBJ whole genome shotgun (WGS) entry which is preliminary data.</text>
</comment>
<feature type="region of interest" description="Disordered" evidence="1">
    <location>
        <begin position="239"/>
        <end position="266"/>
    </location>
</feature>
<dbReference type="Proteomes" id="UP001642464">
    <property type="component" value="Unassembled WGS sequence"/>
</dbReference>
<gene>
    <name evidence="2" type="ORF">SCF082_LOCUS24391</name>
</gene>
<protein>
    <submittedName>
        <fullName evidence="2">Uncharacterized protein</fullName>
    </submittedName>
</protein>
<evidence type="ECO:0000256" key="1">
    <source>
        <dbReference type="SAM" id="MobiDB-lite"/>
    </source>
</evidence>
<feature type="region of interest" description="Disordered" evidence="1">
    <location>
        <begin position="1"/>
        <end position="32"/>
    </location>
</feature>
<name>A0ABP0LT30_9DINO</name>
<evidence type="ECO:0000313" key="2">
    <source>
        <dbReference type="EMBL" id="CAK9042376.1"/>
    </source>
</evidence>